<name>A0A6J5KUL2_9CAUD</name>
<reference evidence="1" key="1">
    <citation type="submission" date="2020-04" db="EMBL/GenBank/DDBJ databases">
        <authorList>
            <person name="Chiriac C."/>
            <person name="Salcher M."/>
            <person name="Ghai R."/>
            <person name="Kavagutti S V."/>
        </authorList>
    </citation>
    <scope>NUCLEOTIDE SEQUENCE</scope>
</reference>
<sequence length="224" mass="25411">MDRYIPKSKYKKPKSTDGNKFVEVVSRKRYKGFYIETYKGKFYGGKTPEENGPELEKILQINFAIPLGLLGLLAGFFKKKPTQSEIEKGVTKRNFIQDKNNNKILETDPDTYAQAKETLTNSTFAEIDWVIGGPAEDVLFGKYPYEGAESKNRKTIEALNRTMPGISTFVTDYKYLVEDTTTTTATVQNLAVSQSVLAAEQTFVVQDPNIQLENFRKANFDTRK</sequence>
<dbReference type="EMBL" id="LR796188">
    <property type="protein sequence ID" value="CAB4124683.1"/>
    <property type="molecule type" value="Genomic_DNA"/>
</dbReference>
<proteinExistence type="predicted"/>
<evidence type="ECO:0000313" key="1">
    <source>
        <dbReference type="EMBL" id="CAB4124683.1"/>
    </source>
</evidence>
<gene>
    <name evidence="1" type="ORF">UFOVP54_20</name>
</gene>
<protein>
    <submittedName>
        <fullName evidence="1">Uncharacterized protein</fullName>
    </submittedName>
</protein>
<organism evidence="1">
    <name type="scientific">uncultured Caudovirales phage</name>
    <dbReference type="NCBI Taxonomy" id="2100421"/>
    <lineage>
        <taxon>Viruses</taxon>
        <taxon>Duplodnaviria</taxon>
        <taxon>Heunggongvirae</taxon>
        <taxon>Uroviricota</taxon>
        <taxon>Caudoviricetes</taxon>
        <taxon>Peduoviridae</taxon>
        <taxon>Maltschvirus</taxon>
        <taxon>Maltschvirus maltsch</taxon>
    </lineage>
</organism>
<accession>A0A6J5KUL2</accession>